<reference evidence="1 2" key="1">
    <citation type="submission" date="2024-09" db="EMBL/GenBank/DDBJ databases">
        <authorList>
            <person name="Sun Q."/>
            <person name="Mori K."/>
        </authorList>
    </citation>
    <scope>NUCLEOTIDE SEQUENCE [LARGE SCALE GENOMIC DNA]</scope>
    <source>
        <strain evidence="1 2">JCM 3307</strain>
    </source>
</reference>
<evidence type="ECO:0000313" key="1">
    <source>
        <dbReference type="EMBL" id="MFB9446612.1"/>
    </source>
</evidence>
<evidence type="ECO:0000313" key="2">
    <source>
        <dbReference type="Proteomes" id="UP001589608"/>
    </source>
</evidence>
<keyword evidence="2" id="KW-1185">Reference proteome</keyword>
<comment type="caution">
    <text evidence="1">The sequence shown here is derived from an EMBL/GenBank/DDBJ whole genome shotgun (WGS) entry which is preliminary data.</text>
</comment>
<sequence length="397" mass="42660">MQALTWSDLIDPPCPGHRTSQPLQGAPAAVVHLLEGAVGHPQDAARWRTPSAGGIYPYELFLALEDAPHLLAHVDLHRRVVTTTAEAAEAMAGARRFLYALCGRPWLSMRAYGGRGFLYHLVDLGHALFNAALLTGGDDPEATLGVKRFARAVTAAHPTAQVVCIDRVAAGASPADAGGWRHDVVDARDLIPYRTEYEIASTGALNASTRERLRRPVDPSLQVLAKLVEQRRSAKRFHDSAEADGRIGQLLDALPERLAATAAGLGLPAPGLRVLAPDERERRLPTPRQATAAMSQQKYLAHARAYVVFGMERGPYRSIDRAVRRELLSIGAASELIYLEAARSGVAVTGVGGMDPRIWARVTGLATPLYLIALGVETGVVPAPAVPHKLDRMNVVA</sequence>
<dbReference type="Proteomes" id="UP001589608">
    <property type="component" value="Unassembled WGS sequence"/>
</dbReference>
<name>A0ABV5MCP5_9ACTN</name>
<dbReference type="SUPFAM" id="SSF55469">
    <property type="entry name" value="FMN-dependent nitroreductase-like"/>
    <property type="match status" value="1"/>
</dbReference>
<evidence type="ECO:0008006" key="3">
    <source>
        <dbReference type="Google" id="ProtNLM"/>
    </source>
</evidence>
<accession>A0ABV5MCP5</accession>
<dbReference type="RefSeq" id="WP_223104826.1">
    <property type="nucleotide sequence ID" value="NZ_CP061913.1"/>
</dbReference>
<proteinExistence type="predicted"/>
<protein>
    <recommendedName>
        <fullName evidence="3">Nitroreductase domain-containing protein</fullName>
    </recommendedName>
</protein>
<dbReference type="EMBL" id="JBHMCA010000048">
    <property type="protein sequence ID" value="MFB9446612.1"/>
    <property type="molecule type" value="Genomic_DNA"/>
</dbReference>
<dbReference type="InterPro" id="IPR000415">
    <property type="entry name" value="Nitroreductase-like"/>
</dbReference>
<organism evidence="1 2">
    <name type="scientific">Dactylosporangium vinaceum</name>
    <dbReference type="NCBI Taxonomy" id="53362"/>
    <lineage>
        <taxon>Bacteria</taxon>
        <taxon>Bacillati</taxon>
        <taxon>Actinomycetota</taxon>
        <taxon>Actinomycetes</taxon>
        <taxon>Micromonosporales</taxon>
        <taxon>Micromonosporaceae</taxon>
        <taxon>Dactylosporangium</taxon>
    </lineage>
</organism>
<gene>
    <name evidence="1" type="ORF">ACFFTR_26285</name>
</gene>
<dbReference type="Gene3D" id="3.40.109.10">
    <property type="entry name" value="NADH Oxidase"/>
    <property type="match status" value="2"/>
</dbReference>